<dbReference type="SMART" id="SM00530">
    <property type="entry name" value="HTH_XRE"/>
    <property type="match status" value="1"/>
</dbReference>
<dbReference type="RefSeq" id="WP_057480597.1">
    <property type="nucleotide sequence ID" value="NZ_BMWR01000002.1"/>
</dbReference>
<protein>
    <submittedName>
        <fullName evidence="2">XRE family transcriptional regulator</fullName>
    </submittedName>
</protein>
<dbReference type="CDD" id="cd00093">
    <property type="entry name" value="HTH_XRE"/>
    <property type="match status" value="1"/>
</dbReference>
<keyword evidence="3" id="KW-1185">Reference proteome</keyword>
<evidence type="ECO:0000259" key="1">
    <source>
        <dbReference type="PROSITE" id="PS50943"/>
    </source>
</evidence>
<dbReference type="InterPro" id="IPR010982">
    <property type="entry name" value="Lambda_DNA-bd_dom_sf"/>
</dbReference>
<name>A0A0Q9ZCK3_9FLAO</name>
<feature type="domain" description="HTH cro/C1-type" evidence="1">
    <location>
        <begin position="27"/>
        <end position="70"/>
    </location>
</feature>
<dbReference type="InterPro" id="IPR001387">
    <property type="entry name" value="Cro/C1-type_HTH"/>
</dbReference>
<dbReference type="PROSITE" id="PS50943">
    <property type="entry name" value="HTH_CROC1"/>
    <property type="match status" value="1"/>
</dbReference>
<comment type="caution">
    <text evidence="2">The sequence shown here is derived from an EMBL/GenBank/DDBJ whole genome shotgun (WGS) entry which is preliminary data.</text>
</comment>
<dbReference type="Proteomes" id="UP000051643">
    <property type="component" value="Unassembled WGS sequence"/>
</dbReference>
<evidence type="ECO:0000313" key="2">
    <source>
        <dbReference type="EMBL" id="KRG30774.1"/>
    </source>
</evidence>
<sequence length="87" mass="10174">MLELVTIKQTKEELGKWCKLQRGRFELSQQELADQLGISRYTIQKFESGKNSTIDTILKIAHHFDDLEKFYNGVKAYNEKNTNSSLY</sequence>
<gene>
    <name evidence="2" type="ORF">APR42_02615</name>
</gene>
<dbReference type="Gene3D" id="1.10.260.40">
    <property type="entry name" value="lambda repressor-like DNA-binding domains"/>
    <property type="match status" value="1"/>
</dbReference>
<organism evidence="2 3">
    <name type="scientific">Salegentibacter mishustinae</name>
    <dbReference type="NCBI Taxonomy" id="270918"/>
    <lineage>
        <taxon>Bacteria</taxon>
        <taxon>Pseudomonadati</taxon>
        <taxon>Bacteroidota</taxon>
        <taxon>Flavobacteriia</taxon>
        <taxon>Flavobacteriales</taxon>
        <taxon>Flavobacteriaceae</taxon>
        <taxon>Salegentibacter</taxon>
    </lineage>
</organism>
<dbReference type="AlphaFoldDB" id="A0A0Q9ZCK3"/>
<dbReference type="Pfam" id="PF01381">
    <property type="entry name" value="HTH_3"/>
    <property type="match status" value="1"/>
</dbReference>
<dbReference type="EMBL" id="LKTP01000001">
    <property type="protein sequence ID" value="KRG30774.1"/>
    <property type="molecule type" value="Genomic_DNA"/>
</dbReference>
<dbReference type="STRING" id="270918.APR42_02615"/>
<evidence type="ECO:0000313" key="3">
    <source>
        <dbReference type="Proteomes" id="UP000051643"/>
    </source>
</evidence>
<dbReference type="GO" id="GO:0003677">
    <property type="term" value="F:DNA binding"/>
    <property type="evidence" value="ECO:0007669"/>
    <property type="project" value="InterPro"/>
</dbReference>
<reference evidence="2" key="1">
    <citation type="submission" date="2015-10" db="EMBL/GenBank/DDBJ databases">
        <title>Draft genome sequence of Salegentibacter mishustinae KCTC 12263.</title>
        <authorList>
            <person name="Lin W."/>
            <person name="Zheng Q."/>
        </authorList>
    </citation>
    <scope>NUCLEOTIDE SEQUENCE [LARGE SCALE GENOMIC DNA]</scope>
    <source>
        <strain evidence="2">KCTC 12263</strain>
    </source>
</reference>
<accession>A0A0Q9ZCK3</accession>
<dbReference type="OrthoDB" id="773007at2"/>
<dbReference type="SUPFAM" id="SSF47413">
    <property type="entry name" value="lambda repressor-like DNA-binding domains"/>
    <property type="match status" value="1"/>
</dbReference>
<proteinExistence type="predicted"/>